<dbReference type="GO" id="GO:0016747">
    <property type="term" value="F:acyltransferase activity, transferring groups other than amino-acyl groups"/>
    <property type="evidence" value="ECO:0007669"/>
    <property type="project" value="InterPro"/>
</dbReference>
<dbReference type="InterPro" id="IPR016181">
    <property type="entry name" value="Acyl_CoA_acyltransferase"/>
</dbReference>
<accession>A0AA42B8H4</accession>
<feature type="domain" description="N-acetyltransferase" evidence="1">
    <location>
        <begin position="2"/>
        <end position="156"/>
    </location>
</feature>
<comment type="caution">
    <text evidence="2">The sequence shown here is derived from an EMBL/GenBank/DDBJ whole genome shotgun (WGS) entry which is preliminary data.</text>
</comment>
<organism evidence="2 3">
    <name type="scientific">Echinimonas agarilytica</name>
    <dbReference type="NCBI Taxonomy" id="1215918"/>
    <lineage>
        <taxon>Bacteria</taxon>
        <taxon>Pseudomonadati</taxon>
        <taxon>Pseudomonadota</taxon>
        <taxon>Gammaproteobacteria</taxon>
        <taxon>Alteromonadales</taxon>
        <taxon>Echinimonadaceae</taxon>
        <taxon>Echinimonas</taxon>
    </lineage>
</organism>
<dbReference type="CDD" id="cd04301">
    <property type="entry name" value="NAT_SF"/>
    <property type="match status" value="1"/>
</dbReference>
<dbReference type="InterPro" id="IPR000182">
    <property type="entry name" value="GNAT_dom"/>
</dbReference>
<dbReference type="EMBL" id="JAMQGP010000007">
    <property type="protein sequence ID" value="MCM2680872.1"/>
    <property type="molecule type" value="Genomic_DNA"/>
</dbReference>
<name>A0AA42B8H4_9GAMM</name>
<dbReference type="Gene3D" id="3.40.630.30">
    <property type="match status" value="1"/>
</dbReference>
<evidence type="ECO:0000313" key="2">
    <source>
        <dbReference type="EMBL" id="MCM2680872.1"/>
    </source>
</evidence>
<gene>
    <name evidence="2" type="ORF">NAF29_14545</name>
</gene>
<dbReference type="AlphaFoldDB" id="A0AA42B8H4"/>
<dbReference type="RefSeq" id="WP_251262345.1">
    <property type="nucleotide sequence ID" value="NZ_JAMQGP010000007.1"/>
</dbReference>
<evidence type="ECO:0000313" key="3">
    <source>
        <dbReference type="Proteomes" id="UP001165393"/>
    </source>
</evidence>
<evidence type="ECO:0000259" key="1">
    <source>
        <dbReference type="PROSITE" id="PS51186"/>
    </source>
</evidence>
<keyword evidence="3" id="KW-1185">Reference proteome</keyword>
<sequence>MMQLQHFNTSQTEWVIALFTRVFTDSEGEAEGLLLGQLVSDLIATTAPEDLIGCVAVDENKVLGTIFFSRFQLPTLMSAFLLSPVAIATEQQGQGLGQRLIQFGLAHLKEMGAEVAITYGDPNFYSKVGFHHISEAIIQAPVPLSHPEGWLAQSLTGRPIRHHIGATQCAKALQNPQYW</sequence>
<reference evidence="2 3" key="1">
    <citation type="journal article" date="2013" name="Antonie Van Leeuwenhoek">
        <title>Echinimonas agarilytica gen. nov., sp. nov., a new gammaproteobacterium isolated from the sea urchin Strongylocentrotus intermedius.</title>
        <authorList>
            <person name="Nedashkovskaya O.I."/>
            <person name="Stenkova A.M."/>
            <person name="Zhukova N.V."/>
            <person name="Van Trappen S."/>
            <person name="Lee J.S."/>
            <person name="Kim S.B."/>
        </authorList>
    </citation>
    <scope>NUCLEOTIDE SEQUENCE [LARGE SCALE GENOMIC DNA]</scope>
    <source>
        <strain evidence="2 3">KMM 6351</strain>
    </source>
</reference>
<dbReference type="Proteomes" id="UP001165393">
    <property type="component" value="Unassembled WGS sequence"/>
</dbReference>
<proteinExistence type="predicted"/>
<dbReference type="Pfam" id="PF13508">
    <property type="entry name" value="Acetyltransf_7"/>
    <property type="match status" value="1"/>
</dbReference>
<dbReference type="PROSITE" id="PS51186">
    <property type="entry name" value="GNAT"/>
    <property type="match status" value="1"/>
</dbReference>
<protein>
    <submittedName>
        <fullName evidence="2">N-acetyltransferase</fullName>
    </submittedName>
</protein>
<dbReference type="SUPFAM" id="SSF55729">
    <property type="entry name" value="Acyl-CoA N-acyltransferases (Nat)"/>
    <property type="match status" value="1"/>
</dbReference>